<evidence type="ECO:0008006" key="4">
    <source>
        <dbReference type="Google" id="ProtNLM"/>
    </source>
</evidence>
<dbReference type="Proteomes" id="UP000481153">
    <property type="component" value="Unassembled WGS sequence"/>
</dbReference>
<evidence type="ECO:0000313" key="3">
    <source>
        <dbReference type="Proteomes" id="UP000481153"/>
    </source>
</evidence>
<feature type="chain" id="PRO_5026186974" description="RxLR effector protein" evidence="1">
    <location>
        <begin position="17"/>
        <end position="109"/>
    </location>
</feature>
<organism evidence="2 3">
    <name type="scientific">Aphanomyces euteiches</name>
    <dbReference type="NCBI Taxonomy" id="100861"/>
    <lineage>
        <taxon>Eukaryota</taxon>
        <taxon>Sar</taxon>
        <taxon>Stramenopiles</taxon>
        <taxon>Oomycota</taxon>
        <taxon>Saprolegniomycetes</taxon>
        <taxon>Saprolegniales</taxon>
        <taxon>Verrucalvaceae</taxon>
        <taxon>Aphanomyces</taxon>
    </lineage>
</organism>
<reference evidence="2 3" key="1">
    <citation type="submission" date="2019-07" db="EMBL/GenBank/DDBJ databases">
        <title>Genomics analysis of Aphanomyces spp. identifies a new class of oomycete effector associated with host adaptation.</title>
        <authorList>
            <person name="Gaulin E."/>
        </authorList>
    </citation>
    <scope>NUCLEOTIDE SEQUENCE [LARGE SCALE GENOMIC DNA]</scope>
    <source>
        <strain evidence="2 3">ATCC 201684</strain>
    </source>
</reference>
<proteinExistence type="predicted"/>
<comment type="caution">
    <text evidence="2">The sequence shown here is derived from an EMBL/GenBank/DDBJ whole genome shotgun (WGS) entry which is preliminary data.</text>
</comment>
<gene>
    <name evidence="2" type="ORF">Ae201684_018774</name>
</gene>
<protein>
    <recommendedName>
        <fullName evidence="4">RxLR effector protein</fullName>
    </recommendedName>
</protein>
<sequence>MRVWTILVLATSAVVALDKPVAPQAVSDDSESSNLRELRPCIRPHKVLDAINSAAMSAPVRSMQRGYSNIKSFFVPTTTPRPRKRFNMAADHRMQANQFQQRNRRSGQY</sequence>
<evidence type="ECO:0000313" key="2">
    <source>
        <dbReference type="EMBL" id="KAF0721993.1"/>
    </source>
</evidence>
<dbReference type="VEuPathDB" id="FungiDB:AeMF1_014432"/>
<dbReference type="AlphaFoldDB" id="A0A6G0W7B8"/>
<accession>A0A6G0W7B8</accession>
<dbReference type="EMBL" id="VJMJ01000353">
    <property type="protein sequence ID" value="KAF0721993.1"/>
    <property type="molecule type" value="Genomic_DNA"/>
</dbReference>
<name>A0A6G0W7B8_9STRA</name>
<keyword evidence="1" id="KW-0732">Signal</keyword>
<keyword evidence="3" id="KW-1185">Reference proteome</keyword>
<feature type="signal peptide" evidence="1">
    <location>
        <begin position="1"/>
        <end position="16"/>
    </location>
</feature>
<evidence type="ECO:0000256" key="1">
    <source>
        <dbReference type="SAM" id="SignalP"/>
    </source>
</evidence>